<reference evidence="1" key="1">
    <citation type="journal article" date="2019" name="Sci. Rep.">
        <title>Draft genome of Tanacetum cinerariifolium, the natural source of mosquito coil.</title>
        <authorList>
            <person name="Yamashiro T."/>
            <person name="Shiraishi A."/>
            <person name="Satake H."/>
            <person name="Nakayama K."/>
        </authorList>
    </citation>
    <scope>NUCLEOTIDE SEQUENCE</scope>
</reference>
<organism evidence="1">
    <name type="scientific">Tanacetum cinerariifolium</name>
    <name type="common">Dalmatian daisy</name>
    <name type="synonym">Chrysanthemum cinerariifolium</name>
    <dbReference type="NCBI Taxonomy" id="118510"/>
    <lineage>
        <taxon>Eukaryota</taxon>
        <taxon>Viridiplantae</taxon>
        <taxon>Streptophyta</taxon>
        <taxon>Embryophyta</taxon>
        <taxon>Tracheophyta</taxon>
        <taxon>Spermatophyta</taxon>
        <taxon>Magnoliopsida</taxon>
        <taxon>eudicotyledons</taxon>
        <taxon>Gunneridae</taxon>
        <taxon>Pentapetalae</taxon>
        <taxon>asterids</taxon>
        <taxon>campanulids</taxon>
        <taxon>Asterales</taxon>
        <taxon>Asteraceae</taxon>
        <taxon>Asteroideae</taxon>
        <taxon>Anthemideae</taxon>
        <taxon>Anthemidinae</taxon>
        <taxon>Tanacetum</taxon>
    </lineage>
</organism>
<dbReference type="AlphaFoldDB" id="A0A699UIA9"/>
<feature type="non-terminal residue" evidence="1">
    <location>
        <position position="1"/>
    </location>
</feature>
<gene>
    <name evidence="1" type="ORF">Tci_893015</name>
</gene>
<sequence>AEATRFVGSGAECLVQRLLSSDEFNTALAHVASLGISSGVERGLRMGHTDAGF</sequence>
<dbReference type="EMBL" id="BKCJ011326948">
    <property type="protein sequence ID" value="GFD21046.1"/>
    <property type="molecule type" value="Genomic_DNA"/>
</dbReference>
<accession>A0A699UIA9</accession>
<name>A0A699UIA9_TANCI</name>
<protein>
    <submittedName>
        <fullName evidence="1">Uncharacterized protein</fullName>
    </submittedName>
</protein>
<proteinExistence type="predicted"/>
<comment type="caution">
    <text evidence="1">The sequence shown here is derived from an EMBL/GenBank/DDBJ whole genome shotgun (WGS) entry which is preliminary data.</text>
</comment>
<evidence type="ECO:0000313" key="1">
    <source>
        <dbReference type="EMBL" id="GFD21046.1"/>
    </source>
</evidence>